<evidence type="ECO:0000313" key="4">
    <source>
        <dbReference type="Proteomes" id="UP000317178"/>
    </source>
</evidence>
<keyword evidence="2" id="KW-0812">Transmembrane</keyword>
<dbReference type="Proteomes" id="UP000317178">
    <property type="component" value="Chromosome"/>
</dbReference>
<dbReference type="AlphaFoldDB" id="A0A518CRF8"/>
<sequence>MKTADVTIKQKKRGFTLVEIMIVLTIMAVIMGIFTVVIGNVLNSGRETQTRATLKKIDELVQDRLRAFRLAKERGRFQGTIQDLSRNWSSGPNYKDDLISVCVHKHYMGKYFGMDYLLDPSSYNDPVNGANAVGTSAEEAAFSSEILYELLMKGTIAGENPVPLLSITAAETDFSSNEIGDTDGDGRLEFLDGWGNPLRMYLWPTFLTRPDGTNLIGGNLLLRLYIPAAADKPDNVLETDPDDPKGILSQATASELGVLNSAGVFAFTFDDAVTPPEPHHFDTYHTMVVVSAGQDQTLGVKEPLESILAEPELVFGGFTFDPAQTDSTSADHIYNSPINDDITNHQGTRGN</sequence>
<dbReference type="NCBIfam" id="TIGR02532">
    <property type="entry name" value="IV_pilin_GFxxxE"/>
    <property type="match status" value="1"/>
</dbReference>
<accession>A0A518CRF8</accession>
<keyword evidence="2" id="KW-0472">Membrane</keyword>
<reference evidence="3 4" key="1">
    <citation type="submission" date="2019-02" db="EMBL/GenBank/DDBJ databases">
        <title>Deep-cultivation of Planctomycetes and their phenomic and genomic characterization uncovers novel biology.</title>
        <authorList>
            <person name="Wiegand S."/>
            <person name="Jogler M."/>
            <person name="Boedeker C."/>
            <person name="Pinto D."/>
            <person name="Vollmers J."/>
            <person name="Rivas-Marin E."/>
            <person name="Kohn T."/>
            <person name="Peeters S.H."/>
            <person name="Heuer A."/>
            <person name="Rast P."/>
            <person name="Oberbeckmann S."/>
            <person name="Bunk B."/>
            <person name="Jeske O."/>
            <person name="Meyerdierks A."/>
            <person name="Storesund J.E."/>
            <person name="Kallscheuer N."/>
            <person name="Luecker S."/>
            <person name="Lage O.M."/>
            <person name="Pohl T."/>
            <person name="Merkel B.J."/>
            <person name="Hornburger P."/>
            <person name="Mueller R.-W."/>
            <person name="Bruemmer F."/>
            <person name="Labrenz M."/>
            <person name="Spormann A.M."/>
            <person name="Op den Camp H."/>
            <person name="Overmann J."/>
            <person name="Amann R."/>
            <person name="Jetten M.S.M."/>
            <person name="Mascher T."/>
            <person name="Medema M.H."/>
            <person name="Devos D.P."/>
            <person name="Kaster A.-K."/>
            <person name="Ovreas L."/>
            <person name="Rohde M."/>
            <person name="Galperin M.Y."/>
            <person name="Jogler C."/>
        </authorList>
    </citation>
    <scope>NUCLEOTIDE SEQUENCE [LARGE SCALE GENOMIC DNA]</scope>
    <source>
        <strain evidence="3 4">Pla110</strain>
    </source>
</reference>
<dbReference type="OrthoDB" id="253619at2"/>
<feature type="region of interest" description="Disordered" evidence="1">
    <location>
        <begin position="329"/>
        <end position="351"/>
    </location>
</feature>
<evidence type="ECO:0000256" key="1">
    <source>
        <dbReference type="SAM" id="MobiDB-lite"/>
    </source>
</evidence>
<keyword evidence="4" id="KW-1185">Reference proteome</keyword>
<evidence type="ECO:0000313" key="3">
    <source>
        <dbReference type="EMBL" id="QDU81809.1"/>
    </source>
</evidence>
<organism evidence="3 4">
    <name type="scientific">Polystyrenella longa</name>
    <dbReference type="NCBI Taxonomy" id="2528007"/>
    <lineage>
        <taxon>Bacteria</taxon>
        <taxon>Pseudomonadati</taxon>
        <taxon>Planctomycetota</taxon>
        <taxon>Planctomycetia</taxon>
        <taxon>Planctomycetales</taxon>
        <taxon>Planctomycetaceae</taxon>
        <taxon>Polystyrenella</taxon>
    </lineage>
</organism>
<dbReference type="InterPro" id="IPR012902">
    <property type="entry name" value="N_methyl_site"/>
</dbReference>
<keyword evidence="2" id="KW-1133">Transmembrane helix</keyword>
<proteinExistence type="predicted"/>
<dbReference type="Pfam" id="PF07963">
    <property type="entry name" value="N_methyl"/>
    <property type="match status" value="1"/>
</dbReference>
<evidence type="ECO:0008006" key="5">
    <source>
        <dbReference type="Google" id="ProtNLM"/>
    </source>
</evidence>
<feature type="transmembrane region" description="Helical" evidence="2">
    <location>
        <begin position="20"/>
        <end position="42"/>
    </location>
</feature>
<dbReference type="Gene3D" id="3.30.700.10">
    <property type="entry name" value="Glycoprotein, Type 4 Pilin"/>
    <property type="match status" value="1"/>
</dbReference>
<protein>
    <recommendedName>
        <fullName evidence="5">Type II secretion system protein G</fullName>
    </recommendedName>
</protein>
<dbReference type="KEGG" id="plon:Pla110_35590"/>
<dbReference type="InterPro" id="IPR045584">
    <property type="entry name" value="Pilin-like"/>
</dbReference>
<name>A0A518CRF8_9PLAN</name>
<dbReference type="RefSeq" id="WP_144997461.1">
    <property type="nucleotide sequence ID" value="NZ_CP036281.1"/>
</dbReference>
<dbReference type="SUPFAM" id="SSF54523">
    <property type="entry name" value="Pili subunits"/>
    <property type="match status" value="1"/>
</dbReference>
<gene>
    <name evidence="3" type="ORF">Pla110_35590</name>
</gene>
<dbReference type="EMBL" id="CP036281">
    <property type="protein sequence ID" value="QDU81809.1"/>
    <property type="molecule type" value="Genomic_DNA"/>
</dbReference>
<evidence type="ECO:0000256" key="2">
    <source>
        <dbReference type="SAM" id="Phobius"/>
    </source>
</evidence>